<dbReference type="EMBL" id="PCGW01000001">
    <property type="protein sequence ID" value="PHO21601.1"/>
    <property type="molecule type" value="Genomic_DNA"/>
</dbReference>
<sequence>MPNDHAHGGQVLQIFCGLLLPFDLQFLPRGQDVPLLNACVLHSPMLLFCAVLQSLVGEVFHLLFEVKLLVFAQ</sequence>
<organism evidence="2 4">
    <name type="scientific">Aggregatibacter actinomycetemcomitans</name>
    <name type="common">Actinobacillus actinomycetemcomitans</name>
    <name type="synonym">Haemophilus actinomycetemcomitans</name>
    <dbReference type="NCBI Taxonomy" id="714"/>
    <lineage>
        <taxon>Bacteria</taxon>
        <taxon>Pseudomonadati</taxon>
        <taxon>Pseudomonadota</taxon>
        <taxon>Gammaproteobacteria</taxon>
        <taxon>Pasteurellales</taxon>
        <taxon>Pasteurellaceae</taxon>
        <taxon>Aggregatibacter</taxon>
    </lineage>
</organism>
<comment type="caution">
    <text evidence="2">The sequence shown here is derived from an EMBL/GenBank/DDBJ whole genome shotgun (WGS) entry which is preliminary data.</text>
</comment>
<protein>
    <submittedName>
        <fullName evidence="2">Uncharacterized protein</fullName>
    </submittedName>
</protein>
<evidence type="ECO:0000313" key="1">
    <source>
        <dbReference type="EMBL" id="PHO21601.1"/>
    </source>
</evidence>
<evidence type="ECO:0000313" key="2">
    <source>
        <dbReference type="EMBL" id="TYA39859.1"/>
    </source>
</evidence>
<evidence type="ECO:0000313" key="3">
    <source>
        <dbReference type="Proteomes" id="UP000226080"/>
    </source>
</evidence>
<dbReference type="EMBL" id="VSED01000002">
    <property type="protein sequence ID" value="TYA39859.1"/>
    <property type="molecule type" value="Genomic_DNA"/>
</dbReference>
<reference evidence="1 3" key="1">
    <citation type="submission" date="2017-10" db="EMBL/GenBank/DDBJ databases">
        <title>Draft genome sequences of Aggregatibacter actinomycetemcomitans strains 310a and 310b.</title>
        <authorList>
            <person name="May A.C."/>
            <person name="Ohta H."/>
            <person name="Maeda H."/>
            <person name="Kokeguchi S."/>
            <person name="Cugini C."/>
        </authorList>
    </citation>
    <scope>NUCLEOTIDE SEQUENCE [LARGE SCALE GENOMIC DNA]</scope>
    <source>
        <strain evidence="1 3">310b</strain>
    </source>
</reference>
<reference evidence="2 4" key="2">
    <citation type="submission" date="2019-08" db="EMBL/GenBank/DDBJ databases">
        <title>Whole genome sequencing of Aggregatibacter actinomycetemcomitans cultured from blood stream infections in Denmark reveals a novel phylogenetic lineage expressing serotype a membrane O polysaccharide.</title>
        <authorList>
            <person name="Nedergaard S."/>
            <person name="Kobel C.M."/>
            <person name="Nielsen M.B."/>
            <person name="Moeller R.T."/>
            <person name="Jensen A.B."/>
            <person name="Noerskov-Lauritsen N."/>
        </authorList>
    </citation>
    <scope>NUCLEOTIDE SEQUENCE [LARGE SCALE GENOMIC DNA]</scope>
    <source>
        <strain evidence="2 4">PN_563</strain>
    </source>
</reference>
<evidence type="ECO:0000313" key="4">
    <source>
        <dbReference type="Proteomes" id="UP000323012"/>
    </source>
</evidence>
<accession>A0AB74N735</accession>
<keyword evidence="3" id="KW-1185">Reference proteome</keyword>
<dbReference type="Proteomes" id="UP000226080">
    <property type="component" value="Unassembled WGS sequence"/>
</dbReference>
<proteinExistence type="predicted"/>
<dbReference type="Proteomes" id="UP000323012">
    <property type="component" value="Unassembled WGS sequence"/>
</dbReference>
<gene>
    <name evidence="1" type="ORF">CQR80_00440</name>
    <name evidence="2" type="ORF">FXB79_01255</name>
</gene>
<name>A0AB74N735_AGGAC</name>
<dbReference type="AlphaFoldDB" id="A0AB74N735"/>